<comment type="subcellular location">
    <subcellularLocation>
        <location evidence="2">Cell membrane</location>
        <topology evidence="2">Peripheral membrane protein</topology>
    </subcellularLocation>
    <subcellularLocation>
        <location evidence="3">Cytoplasm</location>
    </subcellularLocation>
    <subcellularLocation>
        <location evidence="1">Mitochondrion</location>
    </subcellularLocation>
</comment>
<dbReference type="STRING" id="6573.A0A210QJW5"/>
<dbReference type="InterPro" id="IPR050156">
    <property type="entry name" value="TC-AMP_synthase_SUA5"/>
</dbReference>
<dbReference type="Proteomes" id="UP000242188">
    <property type="component" value="Unassembled WGS sequence"/>
</dbReference>
<comment type="caution">
    <text evidence="17">The sequence shown here is derived from an EMBL/GenBank/DDBJ whole genome shotgun (WGS) entry which is preliminary data.</text>
</comment>
<evidence type="ECO:0000256" key="2">
    <source>
        <dbReference type="ARBA" id="ARBA00004202"/>
    </source>
</evidence>
<accession>A0A210QJW5</accession>
<keyword evidence="8" id="KW-0963">Cytoplasm</keyword>
<comment type="function">
    <text evidence="14">Cytoplasmic and mitochondrial threonylcarbamoyl-AMP synthase required for the formation of a threonylcarbamoyl group on adenosine at position 37 (t(6)A37) in tRNAs that read codons beginning with adenine. Catalyzes the conversion of L-threonine, HCO(3)(-)/CO(2) and ATP to give threonylcarbamoyl-AMP (TC-AMP) as the acyladenylate intermediate, with the release of diphosphate. Participates in t(6)A37 formation in cytoplasmic and mitochondrial tRNAs. May regulate the activity of some transporters.</text>
</comment>
<gene>
    <name evidence="17" type="ORF">KP79_PYT07023</name>
</gene>
<dbReference type="GO" id="GO:0005886">
    <property type="term" value="C:plasma membrane"/>
    <property type="evidence" value="ECO:0007669"/>
    <property type="project" value="UniProtKB-SubCell"/>
</dbReference>
<name>A0A210QJW5_MIZYE</name>
<keyword evidence="18" id="KW-1185">Reference proteome</keyword>
<dbReference type="EMBL" id="NEDP02003293">
    <property type="protein sequence ID" value="OWF49044.1"/>
    <property type="molecule type" value="Genomic_DNA"/>
</dbReference>
<dbReference type="EC" id="2.7.7.87" evidence="5"/>
<dbReference type="InterPro" id="IPR017945">
    <property type="entry name" value="DHBP_synth_RibB-like_a/b_dom"/>
</dbReference>
<dbReference type="GO" id="GO:0005739">
    <property type="term" value="C:mitochondrion"/>
    <property type="evidence" value="ECO:0007669"/>
    <property type="project" value="UniProtKB-SubCell"/>
</dbReference>
<evidence type="ECO:0000256" key="15">
    <source>
        <dbReference type="ARBA" id="ARBA00063146"/>
    </source>
</evidence>
<evidence type="ECO:0000313" key="17">
    <source>
        <dbReference type="EMBL" id="OWF49044.1"/>
    </source>
</evidence>
<comment type="similarity">
    <text evidence="4">Belongs to the SUA5 family.</text>
</comment>
<dbReference type="GO" id="GO:0006450">
    <property type="term" value="P:regulation of translational fidelity"/>
    <property type="evidence" value="ECO:0007669"/>
    <property type="project" value="TreeGrafter"/>
</dbReference>
<keyword evidence="12" id="KW-0472">Membrane</keyword>
<evidence type="ECO:0000256" key="14">
    <source>
        <dbReference type="ARBA" id="ARBA00058524"/>
    </source>
</evidence>
<protein>
    <recommendedName>
        <fullName evidence="6">Threonylcarbamoyl-AMP synthase</fullName>
        <ecNumber evidence="5">2.7.7.87</ecNumber>
    </recommendedName>
</protein>
<evidence type="ECO:0000256" key="10">
    <source>
        <dbReference type="ARBA" id="ARBA00022946"/>
    </source>
</evidence>
<dbReference type="NCBIfam" id="TIGR00057">
    <property type="entry name" value="L-threonylcarbamoyladenylate synthase"/>
    <property type="match status" value="1"/>
</dbReference>
<evidence type="ECO:0000256" key="13">
    <source>
        <dbReference type="ARBA" id="ARBA00048366"/>
    </source>
</evidence>
<evidence type="ECO:0000256" key="11">
    <source>
        <dbReference type="ARBA" id="ARBA00023128"/>
    </source>
</evidence>
<sequence length="253" mass="27487">MVLIKNVLNILKKSTACGISSIMAKVVDISSHDLQYLVSLATQSLKSGNIIAVPTDTIYGVAGLAQRNDATSRIYQLKNRDVKKPIAISVADIDDVYRWGHVTVSRELLSELLPGPVTVVFRRTDDLSPSLNPDVPLIGIRIPDQQFIRSLARACQEPIALTSANISCCPSTVSVEEFRELWPVLDLVFDGGMLGNTTESRQGSTVVDLSQTGVFKIIRDGSALRPTSDLLEKHGLKNGKTLESSDVRSGADR</sequence>
<dbReference type="GO" id="GO:0061710">
    <property type="term" value="F:L-threonylcarbamoyladenylate synthase"/>
    <property type="evidence" value="ECO:0007669"/>
    <property type="project" value="UniProtKB-EC"/>
</dbReference>
<dbReference type="AlphaFoldDB" id="A0A210QJW5"/>
<comment type="subunit">
    <text evidence="15">Interacts with RSC1A1.</text>
</comment>
<evidence type="ECO:0000256" key="8">
    <source>
        <dbReference type="ARBA" id="ARBA00022490"/>
    </source>
</evidence>
<dbReference type="Pfam" id="PF01300">
    <property type="entry name" value="Sua5_yciO_yrdC"/>
    <property type="match status" value="1"/>
</dbReference>
<evidence type="ECO:0000256" key="12">
    <source>
        <dbReference type="ARBA" id="ARBA00023136"/>
    </source>
</evidence>
<reference evidence="17 18" key="1">
    <citation type="journal article" date="2017" name="Nat. Ecol. Evol.">
        <title>Scallop genome provides insights into evolution of bilaterian karyotype and development.</title>
        <authorList>
            <person name="Wang S."/>
            <person name="Zhang J."/>
            <person name="Jiao W."/>
            <person name="Li J."/>
            <person name="Xun X."/>
            <person name="Sun Y."/>
            <person name="Guo X."/>
            <person name="Huan P."/>
            <person name="Dong B."/>
            <person name="Zhang L."/>
            <person name="Hu X."/>
            <person name="Sun X."/>
            <person name="Wang J."/>
            <person name="Zhao C."/>
            <person name="Wang Y."/>
            <person name="Wang D."/>
            <person name="Huang X."/>
            <person name="Wang R."/>
            <person name="Lv J."/>
            <person name="Li Y."/>
            <person name="Zhang Z."/>
            <person name="Liu B."/>
            <person name="Lu W."/>
            <person name="Hui Y."/>
            <person name="Liang J."/>
            <person name="Zhou Z."/>
            <person name="Hou R."/>
            <person name="Li X."/>
            <person name="Liu Y."/>
            <person name="Li H."/>
            <person name="Ning X."/>
            <person name="Lin Y."/>
            <person name="Zhao L."/>
            <person name="Xing Q."/>
            <person name="Dou J."/>
            <person name="Li Y."/>
            <person name="Mao J."/>
            <person name="Guo H."/>
            <person name="Dou H."/>
            <person name="Li T."/>
            <person name="Mu C."/>
            <person name="Jiang W."/>
            <person name="Fu Q."/>
            <person name="Fu X."/>
            <person name="Miao Y."/>
            <person name="Liu J."/>
            <person name="Yu Q."/>
            <person name="Li R."/>
            <person name="Liao H."/>
            <person name="Li X."/>
            <person name="Kong Y."/>
            <person name="Jiang Z."/>
            <person name="Chourrout D."/>
            <person name="Li R."/>
            <person name="Bao Z."/>
        </authorList>
    </citation>
    <scope>NUCLEOTIDE SEQUENCE [LARGE SCALE GENOMIC DNA]</scope>
    <source>
        <strain evidence="17 18">PY_sf001</strain>
    </source>
</reference>
<dbReference type="OrthoDB" id="3648309at2759"/>
<evidence type="ECO:0000313" key="18">
    <source>
        <dbReference type="Proteomes" id="UP000242188"/>
    </source>
</evidence>
<dbReference type="Gene3D" id="3.90.870.10">
    <property type="entry name" value="DHBP synthase"/>
    <property type="match status" value="1"/>
</dbReference>
<evidence type="ECO:0000256" key="9">
    <source>
        <dbReference type="ARBA" id="ARBA00022679"/>
    </source>
</evidence>
<evidence type="ECO:0000256" key="1">
    <source>
        <dbReference type="ARBA" id="ARBA00004173"/>
    </source>
</evidence>
<dbReference type="GO" id="GO:0000049">
    <property type="term" value="F:tRNA binding"/>
    <property type="evidence" value="ECO:0007669"/>
    <property type="project" value="TreeGrafter"/>
</dbReference>
<keyword evidence="9" id="KW-0808">Transferase</keyword>
<dbReference type="SUPFAM" id="SSF55821">
    <property type="entry name" value="YrdC/RibB"/>
    <property type="match status" value="1"/>
</dbReference>
<feature type="domain" description="YrdC-like" evidence="16">
    <location>
        <begin position="35"/>
        <end position="223"/>
    </location>
</feature>
<proteinExistence type="inferred from homology"/>
<evidence type="ECO:0000256" key="5">
    <source>
        <dbReference type="ARBA" id="ARBA00012584"/>
    </source>
</evidence>
<evidence type="ECO:0000256" key="3">
    <source>
        <dbReference type="ARBA" id="ARBA00004496"/>
    </source>
</evidence>
<organism evidence="17 18">
    <name type="scientific">Mizuhopecten yessoensis</name>
    <name type="common">Japanese scallop</name>
    <name type="synonym">Patinopecten yessoensis</name>
    <dbReference type="NCBI Taxonomy" id="6573"/>
    <lineage>
        <taxon>Eukaryota</taxon>
        <taxon>Metazoa</taxon>
        <taxon>Spiralia</taxon>
        <taxon>Lophotrochozoa</taxon>
        <taxon>Mollusca</taxon>
        <taxon>Bivalvia</taxon>
        <taxon>Autobranchia</taxon>
        <taxon>Pteriomorphia</taxon>
        <taxon>Pectinida</taxon>
        <taxon>Pectinoidea</taxon>
        <taxon>Pectinidae</taxon>
        <taxon>Mizuhopecten</taxon>
    </lineage>
</organism>
<evidence type="ECO:0000256" key="6">
    <source>
        <dbReference type="ARBA" id="ARBA00015492"/>
    </source>
</evidence>
<dbReference type="FunFam" id="3.90.870.10:FF:000007">
    <property type="entry name" value="YrdC N6-threonylcarbamoyltransferase domain containing"/>
    <property type="match status" value="1"/>
</dbReference>
<evidence type="ECO:0000256" key="4">
    <source>
        <dbReference type="ARBA" id="ARBA00007663"/>
    </source>
</evidence>
<evidence type="ECO:0000256" key="7">
    <source>
        <dbReference type="ARBA" id="ARBA00022475"/>
    </source>
</evidence>
<evidence type="ECO:0000259" key="16">
    <source>
        <dbReference type="PROSITE" id="PS51163"/>
    </source>
</evidence>
<keyword evidence="11" id="KW-0496">Mitochondrion</keyword>
<dbReference type="GO" id="GO:0003725">
    <property type="term" value="F:double-stranded RNA binding"/>
    <property type="evidence" value="ECO:0007669"/>
    <property type="project" value="InterPro"/>
</dbReference>
<keyword evidence="10" id="KW-0809">Transit peptide</keyword>
<dbReference type="PANTHER" id="PTHR17490">
    <property type="entry name" value="SUA5"/>
    <property type="match status" value="1"/>
</dbReference>
<dbReference type="PROSITE" id="PS51163">
    <property type="entry name" value="YRDC"/>
    <property type="match status" value="1"/>
</dbReference>
<dbReference type="InterPro" id="IPR006070">
    <property type="entry name" value="Sua5-like_dom"/>
</dbReference>
<comment type="catalytic activity">
    <reaction evidence="13">
        <text>L-threonine + hydrogencarbonate + ATP = L-threonylcarbamoyladenylate + diphosphate + H2O</text>
        <dbReference type="Rhea" id="RHEA:36407"/>
        <dbReference type="ChEBI" id="CHEBI:15377"/>
        <dbReference type="ChEBI" id="CHEBI:17544"/>
        <dbReference type="ChEBI" id="CHEBI:30616"/>
        <dbReference type="ChEBI" id="CHEBI:33019"/>
        <dbReference type="ChEBI" id="CHEBI:57926"/>
        <dbReference type="ChEBI" id="CHEBI:73682"/>
        <dbReference type="EC" id="2.7.7.87"/>
    </reaction>
</comment>
<dbReference type="PANTHER" id="PTHR17490:SF10">
    <property type="entry name" value="THREONYLCARBAMOYL-AMP SYNTHASE"/>
    <property type="match status" value="1"/>
</dbReference>
<keyword evidence="7" id="KW-1003">Cell membrane</keyword>